<reference evidence="11" key="1">
    <citation type="submission" date="2020-06" db="EMBL/GenBank/DDBJ databases">
        <title>Draft genome of Bugula neritina, a colonial animal packing powerful symbionts and potential medicines.</title>
        <authorList>
            <person name="Rayko M."/>
        </authorList>
    </citation>
    <scope>NUCLEOTIDE SEQUENCE [LARGE SCALE GENOMIC DNA]</scope>
    <source>
        <strain evidence="11">Kwan_BN1</strain>
    </source>
</reference>
<dbReference type="PROSITE" id="PS50249">
    <property type="entry name" value="MPN"/>
    <property type="match status" value="1"/>
</dbReference>
<dbReference type="AlphaFoldDB" id="A0A7J7K999"/>
<keyword evidence="12" id="KW-1185">Reference proteome</keyword>
<dbReference type="GO" id="GO:0005768">
    <property type="term" value="C:endosome"/>
    <property type="evidence" value="ECO:0007669"/>
    <property type="project" value="TreeGrafter"/>
</dbReference>
<dbReference type="GO" id="GO:0140492">
    <property type="term" value="F:metal-dependent deubiquitinase activity"/>
    <property type="evidence" value="ECO:0007669"/>
    <property type="project" value="InterPro"/>
</dbReference>
<dbReference type="SUPFAM" id="SSF140856">
    <property type="entry name" value="USP8 N-terminal domain-like"/>
    <property type="match status" value="1"/>
</dbReference>
<accession>A0A7J7K999</accession>
<keyword evidence="6" id="KW-0378">Hydrolase</keyword>
<dbReference type="GO" id="GO:0006508">
    <property type="term" value="P:proteolysis"/>
    <property type="evidence" value="ECO:0007669"/>
    <property type="project" value="UniProtKB-KW"/>
</dbReference>
<evidence type="ECO:0000256" key="5">
    <source>
        <dbReference type="ARBA" id="ARBA00022786"/>
    </source>
</evidence>
<evidence type="ECO:0000256" key="2">
    <source>
        <dbReference type="ARBA" id="ARBA00010981"/>
    </source>
</evidence>
<evidence type="ECO:0000256" key="1">
    <source>
        <dbReference type="ARBA" id="ARBA00001947"/>
    </source>
</evidence>
<keyword evidence="3" id="KW-0645">Protease</keyword>
<organism evidence="11 12">
    <name type="scientific">Bugula neritina</name>
    <name type="common">Brown bryozoan</name>
    <name type="synonym">Sertularia neritina</name>
    <dbReference type="NCBI Taxonomy" id="10212"/>
    <lineage>
        <taxon>Eukaryota</taxon>
        <taxon>Metazoa</taxon>
        <taxon>Spiralia</taxon>
        <taxon>Lophotrochozoa</taxon>
        <taxon>Bryozoa</taxon>
        <taxon>Gymnolaemata</taxon>
        <taxon>Cheilostomatida</taxon>
        <taxon>Flustrina</taxon>
        <taxon>Buguloidea</taxon>
        <taxon>Bugulidae</taxon>
        <taxon>Bugula</taxon>
    </lineage>
</organism>
<protein>
    <recommendedName>
        <fullName evidence="10">MPN domain-containing protein</fullName>
    </recommendedName>
</protein>
<feature type="compositionally biased region" description="Basic and acidic residues" evidence="9">
    <location>
        <begin position="122"/>
        <end position="164"/>
    </location>
</feature>
<evidence type="ECO:0000313" key="11">
    <source>
        <dbReference type="EMBL" id="KAF6034178.1"/>
    </source>
</evidence>
<evidence type="ECO:0000256" key="7">
    <source>
        <dbReference type="ARBA" id="ARBA00022833"/>
    </source>
</evidence>
<dbReference type="Pfam" id="PF08969">
    <property type="entry name" value="USP8_dimer"/>
    <property type="match status" value="1"/>
</dbReference>
<comment type="similarity">
    <text evidence="2">Belongs to the peptidase M67C family.</text>
</comment>
<keyword evidence="8" id="KW-0482">Metalloprotease</keyword>
<dbReference type="Gene3D" id="3.40.140.10">
    <property type="entry name" value="Cytidine Deaminase, domain 2"/>
    <property type="match status" value="1"/>
</dbReference>
<keyword evidence="7" id="KW-0862">Zinc</keyword>
<dbReference type="SUPFAM" id="SSF102712">
    <property type="entry name" value="JAB1/MPN domain"/>
    <property type="match status" value="1"/>
</dbReference>
<dbReference type="GO" id="GO:0061578">
    <property type="term" value="F:K63-linked deubiquitinase activity"/>
    <property type="evidence" value="ECO:0007669"/>
    <property type="project" value="InterPro"/>
</dbReference>
<comment type="caution">
    <text evidence="11">The sequence shown here is derived from an EMBL/GenBank/DDBJ whole genome shotgun (WGS) entry which is preliminary data.</text>
</comment>
<name>A0A7J7K999_BUGNE</name>
<feature type="region of interest" description="Disordered" evidence="9">
    <location>
        <begin position="208"/>
        <end position="262"/>
    </location>
</feature>
<dbReference type="Proteomes" id="UP000593567">
    <property type="component" value="Unassembled WGS sequence"/>
</dbReference>
<proteinExistence type="inferred from homology"/>
<dbReference type="OrthoDB" id="3640at2759"/>
<sequence length="432" mass="48751">MGDLEHYLPTNRIKALSEQAGLVRVNIQIPAKRYYRSSLEIVRMAKVYYSEGNLESAFVLYQKYLSLMLEQLPQHPEYGAVDPSLKKTSTSQCKESINKAETIKAKLLKKYEGEYRQKEAEEKEKAAQREAEQQMLEAERRSQEKRLERERRERQQAEEEERYRQAQQRLQEQSHVPVPAVSAPAAVVLAPAAAVSAPAAVVSAPAAVSPLAPPAPSAPPPSYRDLTNSLPPATTPVVDRSTKPPGVHFTHTDSDKHLNGLKPVNVPIPIPQRFTELARQNTLRNIETCGLLFGKLERGEFHLTHVVIPKQKGAPDSCTMLNEEEIFQFHDEHDLIQLGWIHTHPTQTAFLSSVDLHTHSGYQIMMPEAIAIVVAPKYNEIGIFNLTPDYGLDYIARCTKSGFHPHPKEPPLFQKCEHVKMDSRQPVFVDLR</sequence>
<evidence type="ECO:0000256" key="3">
    <source>
        <dbReference type="ARBA" id="ARBA00022670"/>
    </source>
</evidence>
<evidence type="ECO:0000313" key="12">
    <source>
        <dbReference type="Proteomes" id="UP000593567"/>
    </source>
</evidence>
<feature type="region of interest" description="Disordered" evidence="9">
    <location>
        <begin position="122"/>
        <end position="171"/>
    </location>
</feature>
<dbReference type="GO" id="GO:0070536">
    <property type="term" value="P:protein K63-linked deubiquitination"/>
    <property type="evidence" value="ECO:0007669"/>
    <property type="project" value="InterPro"/>
</dbReference>
<evidence type="ECO:0000259" key="10">
    <source>
        <dbReference type="PROSITE" id="PS50249"/>
    </source>
</evidence>
<dbReference type="GO" id="GO:0046872">
    <property type="term" value="F:metal ion binding"/>
    <property type="evidence" value="ECO:0007669"/>
    <property type="project" value="UniProtKB-KW"/>
</dbReference>
<dbReference type="SMART" id="SM00232">
    <property type="entry name" value="JAB_MPN"/>
    <property type="match status" value="1"/>
</dbReference>
<evidence type="ECO:0000256" key="8">
    <source>
        <dbReference type="ARBA" id="ARBA00023049"/>
    </source>
</evidence>
<dbReference type="PANTHER" id="PTHR12947:SF13">
    <property type="entry name" value="FI19924P1"/>
    <property type="match status" value="1"/>
</dbReference>
<dbReference type="Pfam" id="PF01398">
    <property type="entry name" value="JAB"/>
    <property type="match status" value="1"/>
</dbReference>
<dbReference type="InterPro" id="IPR015063">
    <property type="entry name" value="USP8_dimer"/>
</dbReference>
<dbReference type="InterPro" id="IPR044098">
    <property type="entry name" value="STAMBP/STALP-like_MPN"/>
</dbReference>
<dbReference type="CDD" id="cd08066">
    <property type="entry name" value="MPN_AMSH_like"/>
    <property type="match status" value="1"/>
</dbReference>
<dbReference type="EMBL" id="VXIV02001136">
    <property type="protein sequence ID" value="KAF6034178.1"/>
    <property type="molecule type" value="Genomic_DNA"/>
</dbReference>
<dbReference type="InterPro" id="IPR037518">
    <property type="entry name" value="MPN"/>
</dbReference>
<dbReference type="GO" id="GO:0016020">
    <property type="term" value="C:membrane"/>
    <property type="evidence" value="ECO:0007669"/>
    <property type="project" value="TreeGrafter"/>
</dbReference>
<dbReference type="InterPro" id="IPR000555">
    <property type="entry name" value="JAMM/MPN+_dom"/>
</dbReference>
<feature type="domain" description="MPN" evidence="10">
    <location>
        <begin position="264"/>
        <end position="395"/>
    </location>
</feature>
<keyword evidence="4" id="KW-0479">Metal-binding</keyword>
<dbReference type="Gene3D" id="1.20.58.80">
    <property type="entry name" value="Phosphotransferase system, lactose/cellobiose-type IIA subunit"/>
    <property type="match status" value="1"/>
</dbReference>
<keyword evidence="5" id="KW-0833">Ubl conjugation pathway</keyword>
<evidence type="ECO:0000256" key="9">
    <source>
        <dbReference type="SAM" id="MobiDB-lite"/>
    </source>
</evidence>
<gene>
    <name evidence="11" type="ORF">EB796_007513</name>
</gene>
<evidence type="ECO:0000256" key="6">
    <source>
        <dbReference type="ARBA" id="ARBA00022801"/>
    </source>
</evidence>
<dbReference type="PANTHER" id="PTHR12947">
    <property type="entry name" value="AMSH-LIKE PROTEASE"/>
    <property type="match status" value="1"/>
</dbReference>
<evidence type="ECO:0000256" key="4">
    <source>
        <dbReference type="ARBA" id="ARBA00022723"/>
    </source>
</evidence>
<feature type="compositionally biased region" description="Pro residues" evidence="9">
    <location>
        <begin position="211"/>
        <end position="222"/>
    </location>
</feature>
<comment type="cofactor">
    <cofactor evidence="1">
        <name>Zn(2+)</name>
        <dbReference type="ChEBI" id="CHEBI:29105"/>
    </cofactor>
</comment>